<dbReference type="GO" id="GO:0008124">
    <property type="term" value="F:4-alpha-hydroxytetrahydrobiopterin dehydratase activity"/>
    <property type="evidence" value="ECO:0007669"/>
    <property type="project" value="UniProtKB-EC"/>
</dbReference>
<evidence type="ECO:0000256" key="1">
    <source>
        <dbReference type="ARBA" id="ARBA00001554"/>
    </source>
</evidence>
<accession>A0A8J8NKK1</accession>
<reference evidence="7" key="1">
    <citation type="submission" date="2019-06" db="EMBL/GenBank/DDBJ databases">
        <authorList>
            <person name="Zheng W."/>
        </authorList>
    </citation>
    <scope>NUCLEOTIDE SEQUENCE</scope>
    <source>
        <strain evidence="7">QDHG01</strain>
    </source>
</reference>
<dbReference type="Gene3D" id="3.30.1360.20">
    <property type="entry name" value="Transcriptional coactivator/pterin dehydratase"/>
    <property type="match status" value="1"/>
</dbReference>
<gene>
    <name evidence="7" type="ORF">FGO68_gene6416</name>
</gene>
<evidence type="ECO:0000256" key="2">
    <source>
        <dbReference type="ARBA" id="ARBA00006472"/>
    </source>
</evidence>
<evidence type="ECO:0000256" key="3">
    <source>
        <dbReference type="ARBA" id="ARBA00013252"/>
    </source>
</evidence>
<dbReference type="PANTHER" id="PTHR12599">
    <property type="entry name" value="PTERIN-4-ALPHA-CARBINOLAMINE DEHYDRATASE"/>
    <property type="match status" value="1"/>
</dbReference>
<evidence type="ECO:0000256" key="4">
    <source>
        <dbReference type="ARBA" id="ARBA00023239"/>
    </source>
</evidence>
<evidence type="ECO:0000256" key="6">
    <source>
        <dbReference type="SAM" id="Phobius"/>
    </source>
</evidence>
<keyword evidence="6" id="KW-0472">Membrane</keyword>
<dbReference type="AlphaFoldDB" id="A0A8J8NKK1"/>
<dbReference type="GO" id="GO:0006729">
    <property type="term" value="P:tetrahydrobiopterin biosynthetic process"/>
    <property type="evidence" value="ECO:0007669"/>
    <property type="project" value="InterPro"/>
</dbReference>
<proteinExistence type="inferred from homology"/>
<evidence type="ECO:0000256" key="5">
    <source>
        <dbReference type="ARBA" id="ARBA00030497"/>
    </source>
</evidence>
<keyword evidence="6" id="KW-0812">Transmembrane</keyword>
<dbReference type="SUPFAM" id="SSF55248">
    <property type="entry name" value="PCD-like"/>
    <property type="match status" value="1"/>
</dbReference>
<keyword evidence="4" id="KW-0456">Lyase</keyword>
<dbReference type="Pfam" id="PF01329">
    <property type="entry name" value="Pterin_4a"/>
    <property type="match status" value="1"/>
</dbReference>
<dbReference type="OrthoDB" id="277398at2759"/>
<comment type="catalytic activity">
    <reaction evidence="1">
        <text>(4aS,6R)-4a-hydroxy-L-erythro-5,6,7,8-tetrahydrobiopterin = (6R)-L-erythro-6,7-dihydrobiopterin + H2O</text>
        <dbReference type="Rhea" id="RHEA:11920"/>
        <dbReference type="ChEBI" id="CHEBI:15377"/>
        <dbReference type="ChEBI" id="CHEBI:15642"/>
        <dbReference type="ChEBI" id="CHEBI:43120"/>
        <dbReference type="EC" id="4.2.1.96"/>
    </reaction>
</comment>
<protein>
    <recommendedName>
        <fullName evidence="3">4a-hydroxytetrahydrobiopterin dehydratase</fullName>
        <ecNumber evidence="3">4.2.1.96</ecNumber>
    </recommendedName>
    <alternativeName>
        <fullName evidence="5">4-alpha-hydroxy-tetrahydropterin dehydratase</fullName>
    </alternativeName>
</protein>
<sequence length="271" mass="31025">MLNSFTARRLLRSHFLATQQRSMSALLVPLAQRDQLPFELRTTEQTDAEIALLEKDFKAFNIRCSEELKEMNQNRITNIIERGGVEGWDTAADLAYLQKAFQFTSASQAQYFVQNVGKFCSQQDHHPEWSVTDGGKTVQVRLTSHFANNKATLFDFQLAEHMNQQYKVTQKWFTQYPLLSSRAFTSWKIFIASFILFNFTLSIGFSWGRSYPSATQRGKAPQAVHNRPLIVAPWEITTGALRGDKQVELYALANVDTYAFKTNTFSVNKII</sequence>
<dbReference type="InterPro" id="IPR036428">
    <property type="entry name" value="PCD_sf"/>
</dbReference>
<name>A0A8J8NKK1_HALGN</name>
<keyword evidence="6" id="KW-1133">Transmembrane helix</keyword>
<dbReference type="Proteomes" id="UP000785679">
    <property type="component" value="Unassembled WGS sequence"/>
</dbReference>
<comment type="similarity">
    <text evidence="2">Belongs to the pterin-4-alpha-carbinolamine dehydratase family.</text>
</comment>
<evidence type="ECO:0000313" key="7">
    <source>
        <dbReference type="EMBL" id="TNV76439.1"/>
    </source>
</evidence>
<keyword evidence="8" id="KW-1185">Reference proteome</keyword>
<organism evidence="7 8">
    <name type="scientific">Halteria grandinella</name>
    <dbReference type="NCBI Taxonomy" id="5974"/>
    <lineage>
        <taxon>Eukaryota</taxon>
        <taxon>Sar</taxon>
        <taxon>Alveolata</taxon>
        <taxon>Ciliophora</taxon>
        <taxon>Intramacronucleata</taxon>
        <taxon>Spirotrichea</taxon>
        <taxon>Stichotrichia</taxon>
        <taxon>Sporadotrichida</taxon>
        <taxon>Halteriidae</taxon>
        <taxon>Halteria</taxon>
    </lineage>
</organism>
<comment type="caution">
    <text evidence="7">The sequence shown here is derived from an EMBL/GenBank/DDBJ whole genome shotgun (WGS) entry which is preliminary data.</text>
</comment>
<dbReference type="PANTHER" id="PTHR12599:SF0">
    <property type="entry name" value="PTERIN-4-ALPHA-CARBINOLAMINE DEHYDRATASE"/>
    <property type="match status" value="1"/>
</dbReference>
<dbReference type="EC" id="4.2.1.96" evidence="3"/>
<evidence type="ECO:0000313" key="8">
    <source>
        <dbReference type="Proteomes" id="UP000785679"/>
    </source>
</evidence>
<dbReference type="EMBL" id="RRYP01013578">
    <property type="protein sequence ID" value="TNV76439.1"/>
    <property type="molecule type" value="Genomic_DNA"/>
</dbReference>
<dbReference type="InterPro" id="IPR001533">
    <property type="entry name" value="Pterin_deHydtase"/>
</dbReference>
<feature type="transmembrane region" description="Helical" evidence="6">
    <location>
        <begin position="189"/>
        <end position="207"/>
    </location>
</feature>